<protein>
    <submittedName>
        <fullName evidence="1">Uncharacterized protein</fullName>
    </submittedName>
</protein>
<dbReference type="PROSITE" id="PS51257">
    <property type="entry name" value="PROKAR_LIPOPROTEIN"/>
    <property type="match status" value="1"/>
</dbReference>
<dbReference type="RefSeq" id="WP_132213863.1">
    <property type="nucleotide sequence ID" value="NZ_OX156936.1"/>
</dbReference>
<dbReference type="OrthoDB" id="1436951at2"/>
<dbReference type="EMBL" id="SLUP01000001">
    <property type="protein sequence ID" value="TCL68720.1"/>
    <property type="molecule type" value="Genomic_DNA"/>
</dbReference>
<comment type="caution">
    <text evidence="1">The sequence shown here is derived from an EMBL/GenBank/DDBJ whole genome shotgun (WGS) entry which is preliminary data.</text>
</comment>
<name>A0A4R1RRQ4_9FLAO</name>
<dbReference type="Proteomes" id="UP000295455">
    <property type="component" value="Unassembled WGS sequence"/>
</dbReference>
<sequence>MKHQLYVLSLTLLIISCKENISDKLKPLENNTMSSTIENEDEEIVSNPYQDSDSQKALYKALKKKTPLTGDQLLAILPEHINGNKKYGEHGFQVGNQFANGMYGSANSPYNFWIEDGSGSRAIVRNFLMH</sequence>
<reference evidence="1 2" key="1">
    <citation type="submission" date="2019-03" db="EMBL/GenBank/DDBJ databases">
        <title>Genomic Encyclopedia of Type Strains, Phase IV (KMG-IV): sequencing the most valuable type-strain genomes for metagenomic binning, comparative biology and taxonomic classification.</title>
        <authorList>
            <person name="Goeker M."/>
        </authorList>
    </citation>
    <scope>NUCLEOTIDE SEQUENCE [LARGE SCALE GENOMIC DNA]</scope>
    <source>
        <strain evidence="1 2">DSM 18792</strain>
    </source>
</reference>
<evidence type="ECO:0000313" key="2">
    <source>
        <dbReference type="Proteomes" id="UP000295455"/>
    </source>
</evidence>
<proteinExistence type="predicted"/>
<dbReference type="AlphaFoldDB" id="A0A4R1RRQ4"/>
<gene>
    <name evidence="1" type="ORF">EV196_101139</name>
</gene>
<accession>A0A4R1RRQ4</accession>
<evidence type="ECO:0000313" key="1">
    <source>
        <dbReference type="EMBL" id="TCL68720.1"/>
    </source>
</evidence>
<keyword evidence="2" id="KW-1185">Reference proteome</keyword>
<organism evidence="1 2">
    <name type="scientific">Mariniflexile fucanivorans</name>
    <dbReference type="NCBI Taxonomy" id="264023"/>
    <lineage>
        <taxon>Bacteria</taxon>
        <taxon>Pseudomonadati</taxon>
        <taxon>Bacteroidota</taxon>
        <taxon>Flavobacteriia</taxon>
        <taxon>Flavobacteriales</taxon>
        <taxon>Flavobacteriaceae</taxon>
        <taxon>Mariniflexile</taxon>
    </lineage>
</organism>